<dbReference type="Proteomes" id="UP000253970">
    <property type="component" value="Unassembled WGS sequence"/>
</dbReference>
<dbReference type="InterPro" id="IPR050572">
    <property type="entry name" value="Fe-S_Ferredoxin"/>
</dbReference>
<feature type="domain" description="4Fe-4S ferredoxin-type" evidence="6">
    <location>
        <begin position="152"/>
        <end position="182"/>
    </location>
</feature>
<keyword evidence="3" id="KW-0408">Iron</keyword>
<name>A0A369MIT1_EGGLN</name>
<evidence type="ECO:0000256" key="3">
    <source>
        <dbReference type="ARBA" id="ARBA00023004"/>
    </source>
</evidence>
<evidence type="ECO:0000256" key="2">
    <source>
        <dbReference type="ARBA" id="ARBA00022723"/>
    </source>
</evidence>
<gene>
    <name evidence="7" type="ORF">C1875_05560</name>
</gene>
<feature type="signal peptide" evidence="5">
    <location>
        <begin position="1"/>
        <end position="28"/>
    </location>
</feature>
<evidence type="ECO:0000256" key="5">
    <source>
        <dbReference type="SAM" id="SignalP"/>
    </source>
</evidence>
<keyword evidence="4" id="KW-0411">Iron-sulfur</keyword>
<sequence length="212" mass="22130">MAAYTRRAFAGFCGAAAVFAAFGGAVKAADGASETALVRPPGAQDELHLLASCVKCDRCRSVCHTGVIGVAEVGDGFLRARTPKLNFHRGSCDFCGDCQRVCPTGAIGAFDPEADKMGIAVVQKDRCVAYYQGCVECQKACPFEAIALDGDGHPVVDADRCNGCGVCEDVCPALVYRSFSGGTRRGIVVVSPSAYARLGKTVVEDESEMSAL</sequence>
<accession>A0A369MIT1</accession>
<evidence type="ECO:0000313" key="8">
    <source>
        <dbReference type="Proteomes" id="UP000253970"/>
    </source>
</evidence>
<dbReference type="PROSITE" id="PS51379">
    <property type="entry name" value="4FE4S_FER_2"/>
    <property type="match status" value="4"/>
</dbReference>
<feature type="domain" description="4Fe-4S ferredoxin-type" evidence="6">
    <location>
        <begin position="83"/>
        <end position="113"/>
    </location>
</feature>
<feature type="domain" description="4Fe-4S ferredoxin-type" evidence="6">
    <location>
        <begin position="118"/>
        <end position="151"/>
    </location>
</feature>
<reference evidence="7 8" key="1">
    <citation type="journal article" date="2018" name="Elife">
        <title>Discovery and characterization of a prevalent human gut bacterial enzyme sufficient for the inactivation of a family of plant toxins.</title>
        <authorList>
            <person name="Koppel N."/>
            <person name="Bisanz J.E."/>
            <person name="Pandelia M.E."/>
            <person name="Turnbaugh P.J."/>
            <person name="Balskus E.P."/>
        </authorList>
    </citation>
    <scope>NUCLEOTIDE SEQUENCE [LARGE SCALE GENOMIC DNA]</scope>
    <source>
        <strain evidence="7 8">W1 BHI 6</strain>
    </source>
</reference>
<dbReference type="EMBL" id="PPTU01000006">
    <property type="protein sequence ID" value="RDB71648.1"/>
    <property type="molecule type" value="Genomic_DNA"/>
</dbReference>
<keyword evidence="1" id="KW-0004">4Fe-4S</keyword>
<proteinExistence type="predicted"/>
<dbReference type="AlphaFoldDB" id="A0A369MIT1"/>
<dbReference type="Gene3D" id="3.30.70.20">
    <property type="match status" value="2"/>
</dbReference>
<dbReference type="SUPFAM" id="SSF54862">
    <property type="entry name" value="4Fe-4S ferredoxins"/>
    <property type="match status" value="1"/>
</dbReference>
<feature type="chain" id="PRO_5016728360" evidence="5">
    <location>
        <begin position="29"/>
        <end position="212"/>
    </location>
</feature>
<feature type="domain" description="4Fe-4S ferredoxin-type" evidence="6">
    <location>
        <begin position="43"/>
        <end position="73"/>
    </location>
</feature>
<dbReference type="RefSeq" id="WP_114533455.1">
    <property type="nucleotide sequence ID" value="NZ_JADNER010000005.1"/>
</dbReference>
<comment type="caution">
    <text evidence="7">The sequence shown here is derived from an EMBL/GenBank/DDBJ whole genome shotgun (WGS) entry which is preliminary data.</text>
</comment>
<dbReference type="PANTHER" id="PTHR43687:SF1">
    <property type="entry name" value="FERREDOXIN III"/>
    <property type="match status" value="1"/>
</dbReference>
<evidence type="ECO:0000313" key="7">
    <source>
        <dbReference type="EMBL" id="RDB71648.1"/>
    </source>
</evidence>
<evidence type="ECO:0000256" key="1">
    <source>
        <dbReference type="ARBA" id="ARBA00022485"/>
    </source>
</evidence>
<keyword evidence="5" id="KW-0732">Signal</keyword>
<evidence type="ECO:0000259" key="6">
    <source>
        <dbReference type="PROSITE" id="PS51379"/>
    </source>
</evidence>
<protein>
    <submittedName>
        <fullName evidence="7">4Fe-4S ferredoxin</fullName>
    </submittedName>
</protein>
<dbReference type="InterPro" id="IPR017896">
    <property type="entry name" value="4Fe4S_Fe-S-bd"/>
</dbReference>
<dbReference type="InterPro" id="IPR017900">
    <property type="entry name" value="4Fe4S_Fe_S_CS"/>
</dbReference>
<dbReference type="CDD" id="cd16373">
    <property type="entry name" value="DMSOR_beta_like"/>
    <property type="match status" value="1"/>
</dbReference>
<dbReference type="GO" id="GO:0051539">
    <property type="term" value="F:4 iron, 4 sulfur cluster binding"/>
    <property type="evidence" value="ECO:0007669"/>
    <property type="project" value="UniProtKB-KW"/>
</dbReference>
<dbReference type="Pfam" id="PF12838">
    <property type="entry name" value="Fer4_7"/>
    <property type="match status" value="2"/>
</dbReference>
<organism evidence="7 8">
    <name type="scientific">Eggerthella lenta</name>
    <name type="common">Eubacterium lentum</name>
    <dbReference type="NCBI Taxonomy" id="84112"/>
    <lineage>
        <taxon>Bacteria</taxon>
        <taxon>Bacillati</taxon>
        <taxon>Actinomycetota</taxon>
        <taxon>Coriobacteriia</taxon>
        <taxon>Eggerthellales</taxon>
        <taxon>Eggerthellaceae</taxon>
        <taxon>Eggerthella</taxon>
    </lineage>
</organism>
<dbReference type="PROSITE" id="PS00198">
    <property type="entry name" value="4FE4S_FER_1"/>
    <property type="match status" value="1"/>
</dbReference>
<dbReference type="PANTHER" id="PTHR43687">
    <property type="entry name" value="ADENYLYLSULFATE REDUCTASE, BETA SUBUNIT"/>
    <property type="match status" value="1"/>
</dbReference>
<evidence type="ECO:0000256" key="4">
    <source>
        <dbReference type="ARBA" id="ARBA00023014"/>
    </source>
</evidence>
<dbReference type="GO" id="GO:0046872">
    <property type="term" value="F:metal ion binding"/>
    <property type="evidence" value="ECO:0007669"/>
    <property type="project" value="UniProtKB-KW"/>
</dbReference>
<keyword evidence="2" id="KW-0479">Metal-binding</keyword>